<accession>A0A383BAL6</accession>
<name>A0A383BAL6_9ZZZZ</name>
<feature type="non-terminal residue" evidence="2">
    <location>
        <position position="246"/>
    </location>
</feature>
<gene>
    <name evidence="2" type="ORF">METZ01_LOCUS470021</name>
</gene>
<dbReference type="AlphaFoldDB" id="A0A383BAL6"/>
<dbReference type="InterPro" id="IPR038726">
    <property type="entry name" value="PDDEXK_AddAB-type"/>
</dbReference>
<feature type="domain" description="PD-(D/E)XK endonuclease-like" evidence="1">
    <location>
        <begin position="14"/>
        <end position="244"/>
    </location>
</feature>
<dbReference type="Gene3D" id="3.90.320.10">
    <property type="match status" value="1"/>
</dbReference>
<organism evidence="2">
    <name type="scientific">marine metagenome</name>
    <dbReference type="NCBI Taxonomy" id="408172"/>
    <lineage>
        <taxon>unclassified sequences</taxon>
        <taxon>metagenomes</taxon>
        <taxon>ecological metagenomes</taxon>
    </lineage>
</organism>
<proteinExistence type="predicted"/>
<protein>
    <recommendedName>
        <fullName evidence="1">PD-(D/E)XK endonuclease-like domain-containing protein</fullName>
    </recommendedName>
</protein>
<evidence type="ECO:0000313" key="2">
    <source>
        <dbReference type="EMBL" id="SVE17167.1"/>
    </source>
</evidence>
<dbReference type="EMBL" id="UINC01198965">
    <property type="protein sequence ID" value="SVE17167.1"/>
    <property type="molecule type" value="Genomic_DNA"/>
</dbReference>
<dbReference type="InterPro" id="IPR011604">
    <property type="entry name" value="PDDEXK-like_dom_sf"/>
</dbReference>
<sequence length="246" mass="28129">MERFKKLKYVDDRAREMNALVFGDFAHDILKEFGKTVLESSECDITDSKEVSRMLLGILKKKRVERFGENVVPAVTLQVEQLKPRLAAFAEKQAKWAGEGWKIKAVEEPASGDGIPWPIKGGDPVHIRGRIDRIDYNPETNEWALLDYKTDAKGYSPDKKHRKRNDWVDLQLPLYRHIALRGLVDEDGEPLITCEEERIKLGYISLPEDTDKTGFQIADWSKELLDSADDKTSEVILELQKGAVEF</sequence>
<dbReference type="Pfam" id="PF12705">
    <property type="entry name" value="PDDEXK_1"/>
    <property type="match status" value="1"/>
</dbReference>
<evidence type="ECO:0000259" key="1">
    <source>
        <dbReference type="Pfam" id="PF12705"/>
    </source>
</evidence>
<reference evidence="2" key="1">
    <citation type="submission" date="2018-05" db="EMBL/GenBank/DDBJ databases">
        <authorList>
            <person name="Lanie J.A."/>
            <person name="Ng W.-L."/>
            <person name="Kazmierczak K.M."/>
            <person name="Andrzejewski T.M."/>
            <person name="Davidsen T.M."/>
            <person name="Wayne K.J."/>
            <person name="Tettelin H."/>
            <person name="Glass J.I."/>
            <person name="Rusch D."/>
            <person name="Podicherti R."/>
            <person name="Tsui H.-C.T."/>
            <person name="Winkler M.E."/>
        </authorList>
    </citation>
    <scope>NUCLEOTIDE SEQUENCE</scope>
</reference>